<evidence type="ECO:0000313" key="8">
    <source>
        <dbReference type="EMBL" id="SVA29307.1"/>
    </source>
</evidence>
<keyword evidence="5" id="KW-0627">Porphyrin biosynthesis</keyword>
<comment type="similarity">
    <text evidence="2">Belongs to the HMBS family.</text>
</comment>
<sequence>MTALRLGTRGSLLALAQSNWTASALEANGASEVSLEVIRTVGDEHLDEPLHEISGKGLFTRELDEALLSGGVDLVVHSLKDLPTVLPEGLCIAATPRRVDPRDVVVGPEGASTTLASLKKGAIVGTSSLRRVALLNAFRWDVTPRTIRGNVDTRLRKLDDGQFDAIILAGAGLTRLGLAGRASEWLERTSWLPAPGQGALGIVTRTEDAETRGSVGALNDPDSFAAVTAERTCLEALGGGCQVPIGALGLAYDERLRLWGLVASPDGKRVVRGDLTGHLADPQALGHKLANLLRERGAEPILAELDESAELDE</sequence>
<dbReference type="Gene3D" id="3.30.160.40">
    <property type="entry name" value="Porphobilinogen deaminase, C-terminal domain"/>
    <property type="match status" value="1"/>
</dbReference>
<feature type="domain" description="Porphobilinogen deaminase C-terminal" evidence="7">
    <location>
        <begin position="225"/>
        <end position="294"/>
    </location>
</feature>
<dbReference type="FunFam" id="3.40.190.10:FF:000005">
    <property type="entry name" value="Porphobilinogen deaminase"/>
    <property type="match status" value="1"/>
</dbReference>
<comment type="cofactor">
    <cofactor evidence="1">
        <name>dipyrromethane</name>
        <dbReference type="ChEBI" id="CHEBI:60342"/>
    </cofactor>
</comment>
<proteinExistence type="inferred from homology"/>
<dbReference type="GO" id="GO:0006783">
    <property type="term" value="P:heme biosynthetic process"/>
    <property type="evidence" value="ECO:0007669"/>
    <property type="project" value="TreeGrafter"/>
</dbReference>
<dbReference type="PANTHER" id="PTHR11557">
    <property type="entry name" value="PORPHOBILINOGEN DEAMINASE"/>
    <property type="match status" value="1"/>
</dbReference>
<protein>
    <recommendedName>
        <fullName evidence="3">hydroxymethylbilane synthase</fullName>
        <ecNumber evidence="3">2.5.1.61</ecNumber>
    </recommendedName>
</protein>
<dbReference type="Pfam" id="PF03900">
    <property type="entry name" value="Porphobil_deamC"/>
    <property type="match status" value="1"/>
</dbReference>
<dbReference type="InterPro" id="IPR022418">
    <property type="entry name" value="Porphobilinogen_deaminase_C"/>
</dbReference>
<gene>
    <name evidence="8" type="ORF">METZ01_LOCUS82161</name>
</gene>
<dbReference type="SUPFAM" id="SSF54782">
    <property type="entry name" value="Porphobilinogen deaminase (hydroxymethylbilane synthase), C-terminal domain"/>
    <property type="match status" value="1"/>
</dbReference>
<evidence type="ECO:0000256" key="5">
    <source>
        <dbReference type="ARBA" id="ARBA00023244"/>
    </source>
</evidence>
<evidence type="ECO:0000259" key="7">
    <source>
        <dbReference type="Pfam" id="PF03900"/>
    </source>
</evidence>
<dbReference type="SUPFAM" id="SSF53850">
    <property type="entry name" value="Periplasmic binding protein-like II"/>
    <property type="match status" value="1"/>
</dbReference>
<dbReference type="HAMAP" id="MF_00260">
    <property type="entry name" value="Porphobil_deam"/>
    <property type="match status" value="1"/>
</dbReference>
<dbReference type="EMBL" id="UINC01006734">
    <property type="protein sequence ID" value="SVA29307.1"/>
    <property type="molecule type" value="Genomic_DNA"/>
</dbReference>
<keyword evidence="4" id="KW-0808">Transferase</keyword>
<dbReference type="InterPro" id="IPR036803">
    <property type="entry name" value="Porphobilinogen_deaminase_C_sf"/>
</dbReference>
<dbReference type="Gene3D" id="3.40.190.10">
    <property type="entry name" value="Periplasmic binding protein-like II"/>
    <property type="match status" value="2"/>
</dbReference>
<evidence type="ECO:0000256" key="1">
    <source>
        <dbReference type="ARBA" id="ARBA00001916"/>
    </source>
</evidence>
<dbReference type="PRINTS" id="PR00151">
    <property type="entry name" value="PORPHBDMNASE"/>
</dbReference>
<dbReference type="AlphaFoldDB" id="A0A381UPR2"/>
<dbReference type="Pfam" id="PF01379">
    <property type="entry name" value="Porphobil_deam"/>
    <property type="match status" value="1"/>
</dbReference>
<dbReference type="GO" id="GO:0005737">
    <property type="term" value="C:cytoplasm"/>
    <property type="evidence" value="ECO:0007669"/>
    <property type="project" value="TreeGrafter"/>
</dbReference>
<dbReference type="GO" id="GO:0004418">
    <property type="term" value="F:hydroxymethylbilane synthase activity"/>
    <property type="evidence" value="ECO:0007669"/>
    <property type="project" value="UniProtKB-EC"/>
</dbReference>
<evidence type="ECO:0000256" key="2">
    <source>
        <dbReference type="ARBA" id="ARBA00005638"/>
    </source>
</evidence>
<dbReference type="InterPro" id="IPR000860">
    <property type="entry name" value="HemC"/>
</dbReference>
<name>A0A381UPR2_9ZZZZ</name>
<organism evidence="8">
    <name type="scientific">marine metagenome</name>
    <dbReference type="NCBI Taxonomy" id="408172"/>
    <lineage>
        <taxon>unclassified sequences</taxon>
        <taxon>metagenomes</taxon>
        <taxon>ecological metagenomes</taxon>
    </lineage>
</organism>
<dbReference type="InterPro" id="IPR022417">
    <property type="entry name" value="Porphobilin_deaminase_N"/>
</dbReference>
<evidence type="ECO:0000256" key="3">
    <source>
        <dbReference type="ARBA" id="ARBA00012655"/>
    </source>
</evidence>
<dbReference type="EC" id="2.5.1.61" evidence="3"/>
<dbReference type="NCBIfam" id="TIGR00212">
    <property type="entry name" value="hemC"/>
    <property type="match status" value="1"/>
</dbReference>
<reference evidence="8" key="1">
    <citation type="submission" date="2018-05" db="EMBL/GenBank/DDBJ databases">
        <authorList>
            <person name="Lanie J.A."/>
            <person name="Ng W.-L."/>
            <person name="Kazmierczak K.M."/>
            <person name="Andrzejewski T.M."/>
            <person name="Davidsen T.M."/>
            <person name="Wayne K.J."/>
            <person name="Tettelin H."/>
            <person name="Glass J.I."/>
            <person name="Rusch D."/>
            <person name="Podicherti R."/>
            <person name="Tsui H.-C.T."/>
            <person name="Winkler M.E."/>
        </authorList>
    </citation>
    <scope>NUCLEOTIDE SEQUENCE</scope>
</reference>
<evidence type="ECO:0000259" key="6">
    <source>
        <dbReference type="Pfam" id="PF01379"/>
    </source>
</evidence>
<dbReference type="PANTHER" id="PTHR11557:SF0">
    <property type="entry name" value="PORPHOBILINOGEN DEAMINASE"/>
    <property type="match status" value="1"/>
</dbReference>
<feature type="domain" description="Porphobilinogen deaminase N-terminal" evidence="6">
    <location>
        <begin position="4"/>
        <end position="211"/>
    </location>
</feature>
<evidence type="ECO:0000256" key="4">
    <source>
        <dbReference type="ARBA" id="ARBA00022679"/>
    </source>
</evidence>
<accession>A0A381UPR2</accession>
<dbReference type="PIRSF" id="PIRSF001438">
    <property type="entry name" value="4pyrrol_synth_OHMeBilane_synth"/>
    <property type="match status" value="1"/>
</dbReference>